<dbReference type="EMBL" id="AP029267">
    <property type="protein sequence ID" value="BFG04464.1"/>
    <property type="molecule type" value="Genomic_DNA"/>
</dbReference>
<sequence>MQKNVANFFIGLDREEEEEPFWVPRFSRYRYSLDMVLIGVLIYYKLKLILIECLPKSARSTSDVGPAHCETGLGRGLPLGLIDESEQLSSAFEIYDKIYEPHFISSR</sequence>
<name>A0AAU9GAG3_DROMD</name>
<evidence type="ECO:0000313" key="1">
    <source>
        <dbReference type="EMBL" id="BFG04464.1"/>
    </source>
</evidence>
<dbReference type="Proteomes" id="UP001500889">
    <property type="component" value="Chromosome E"/>
</dbReference>
<organism evidence="1 2">
    <name type="scientific">Drosophila madeirensis</name>
    <name type="common">Fruit fly</name>
    <dbReference type="NCBI Taxonomy" id="30013"/>
    <lineage>
        <taxon>Eukaryota</taxon>
        <taxon>Metazoa</taxon>
        <taxon>Ecdysozoa</taxon>
        <taxon>Arthropoda</taxon>
        <taxon>Hexapoda</taxon>
        <taxon>Insecta</taxon>
        <taxon>Pterygota</taxon>
        <taxon>Neoptera</taxon>
        <taxon>Endopterygota</taxon>
        <taxon>Diptera</taxon>
        <taxon>Brachycera</taxon>
        <taxon>Muscomorpha</taxon>
        <taxon>Ephydroidea</taxon>
        <taxon>Drosophilidae</taxon>
        <taxon>Drosophila</taxon>
        <taxon>Sophophora</taxon>
    </lineage>
</organism>
<reference evidence="1 2" key="1">
    <citation type="submission" date="2024-02" db="EMBL/GenBank/DDBJ databases">
        <title>A chromosome-level genome assembly of Drosophila madeirensis, a fruit fly species endemic to Madeira island.</title>
        <authorList>
            <person name="Tomihara K."/>
            <person name="Llopart A."/>
            <person name="Yamamoto D."/>
        </authorList>
    </citation>
    <scope>NUCLEOTIDE SEQUENCE [LARGE SCALE GENOMIC DNA]</scope>
    <source>
        <strain evidence="1 2">RF1</strain>
    </source>
</reference>
<accession>A0AAU9GAG3</accession>
<keyword evidence="2" id="KW-1185">Reference proteome</keyword>
<dbReference type="AlphaFoldDB" id="A0AAU9GAG3"/>
<gene>
    <name evidence="1" type="ORF">DMAD_03431</name>
</gene>
<protein>
    <submittedName>
        <fullName evidence="1">Uncharacterized protein</fullName>
    </submittedName>
</protein>
<evidence type="ECO:0000313" key="2">
    <source>
        <dbReference type="Proteomes" id="UP001500889"/>
    </source>
</evidence>
<proteinExistence type="predicted"/>